<dbReference type="EMBL" id="BAABRO010000012">
    <property type="protein sequence ID" value="GAA5509020.1"/>
    <property type="molecule type" value="Genomic_DNA"/>
</dbReference>
<accession>A0ABP9VWR3</accession>
<comment type="caution">
    <text evidence="1">The sequence shown here is derived from an EMBL/GenBank/DDBJ whole genome shotgun (WGS) entry which is preliminary data.</text>
</comment>
<reference evidence="1 2" key="1">
    <citation type="submission" date="2024-02" db="EMBL/GenBank/DDBJ databases">
        <title>Rhodopirellula caenicola NBRC 110016.</title>
        <authorList>
            <person name="Ichikawa N."/>
            <person name="Katano-Makiyama Y."/>
            <person name="Hidaka K."/>
        </authorList>
    </citation>
    <scope>NUCLEOTIDE SEQUENCE [LARGE SCALE GENOMIC DNA]</scope>
    <source>
        <strain evidence="1 2">NBRC 110016</strain>
    </source>
</reference>
<name>A0ABP9VWR3_9BACT</name>
<evidence type="ECO:0000313" key="2">
    <source>
        <dbReference type="Proteomes" id="UP001416858"/>
    </source>
</evidence>
<protein>
    <submittedName>
        <fullName evidence="1">Uncharacterized protein</fullName>
    </submittedName>
</protein>
<gene>
    <name evidence="1" type="ORF">Rcae01_04489</name>
</gene>
<dbReference type="Proteomes" id="UP001416858">
    <property type="component" value="Unassembled WGS sequence"/>
</dbReference>
<keyword evidence="2" id="KW-1185">Reference proteome</keyword>
<organism evidence="1 2">
    <name type="scientific">Novipirellula caenicola</name>
    <dbReference type="NCBI Taxonomy" id="1536901"/>
    <lineage>
        <taxon>Bacteria</taxon>
        <taxon>Pseudomonadati</taxon>
        <taxon>Planctomycetota</taxon>
        <taxon>Planctomycetia</taxon>
        <taxon>Pirellulales</taxon>
        <taxon>Pirellulaceae</taxon>
        <taxon>Novipirellula</taxon>
    </lineage>
</organism>
<sequence>MKETDDVIVTAPAPEADTLNRVGVALNAASISTISGAATSTPFAQYTSDGGVLRWTQRR</sequence>
<evidence type="ECO:0000313" key="1">
    <source>
        <dbReference type="EMBL" id="GAA5509020.1"/>
    </source>
</evidence>
<proteinExistence type="predicted"/>